<feature type="compositionally biased region" description="Basic and acidic residues" evidence="5">
    <location>
        <begin position="582"/>
        <end position="592"/>
    </location>
</feature>
<dbReference type="GO" id="GO:0015631">
    <property type="term" value="F:tubulin binding"/>
    <property type="evidence" value="ECO:0007669"/>
    <property type="project" value="TreeGrafter"/>
</dbReference>
<dbReference type="PROSITE" id="PS50975">
    <property type="entry name" value="ATP_GRASP"/>
    <property type="match status" value="1"/>
</dbReference>
<dbReference type="Pfam" id="PF03133">
    <property type="entry name" value="TTL"/>
    <property type="match status" value="2"/>
</dbReference>
<dbReference type="InterPro" id="IPR004344">
    <property type="entry name" value="TTL/TTLL_fam"/>
</dbReference>
<dbReference type="eggNOG" id="KOG2158">
    <property type="taxonomic scope" value="Eukaryota"/>
</dbReference>
<evidence type="ECO:0000313" key="7">
    <source>
        <dbReference type="EMBL" id="EKX37479.1"/>
    </source>
</evidence>
<dbReference type="Proteomes" id="UP000011087">
    <property type="component" value="Unassembled WGS sequence"/>
</dbReference>
<dbReference type="GO" id="GO:0046872">
    <property type="term" value="F:metal ion binding"/>
    <property type="evidence" value="ECO:0007669"/>
    <property type="project" value="InterPro"/>
</dbReference>
<feature type="region of interest" description="Disordered" evidence="5">
    <location>
        <begin position="562"/>
        <end position="595"/>
    </location>
</feature>
<proteinExistence type="predicted"/>
<gene>
    <name evidence="7" type="ORF">GUITHDRAFT_144918</name>
</gene>
<reference evidence="8" key="3">
    <citation type="submission" date="2016-03" db="UniProtKB">
        <authorList>
            <consortium name="EnsemblProtists"/>
        </authorList>
    </citation>
    <scope>IDENTIFICATION</scope>
</reference>
<dbReference type="AlphaFoldDB" id="L1INK8"/>
<dbReference type="GO" id="GO:0005524">
    <property type="term" value="F:ATP binding"/>
    <property type="evidence" value="ECO:0007669"/>
    <property type="project" value="UniProtKB-UniRule"/>
</dbReference>
<dbReference type="Gene3D" id="3.30.470.20">
    <property type="entry name" value="ATP-grasp fold, B domain"/>
    <property type="match status" value="2"/>
</dbReference>
<keyword evidence="1" id="KW-0436">Ligase</keyword>
<reference evidence="9" key="2">
    <citation type="submission" date="2012-11" db="EMBL/GenBank/DDBJ databases">
        <authorList>
            <person name="Kuo A."/>
            <person name="Curtis B.A."/>
            <person name="Tanifuji G."/>
            <person name="Burki F."/>
            <person name="Gruber A."/>
            <person name="Irimia M."/>
            <person name="Maruyama S."/>
            <person name="Arias M.C."/>
            <person name="Ball S.G."/>
            <person name="Gile G.H."/>
            <person name="Hirakawa Y."/>
            <person name="Hopkins J.F."/>
            <person name="Rensing S.A."/>
            <person name="Schmutz J."/>
            <person name="Symeonidi A."/>
            <person name="Elias M."/>
            <person name="Eveleigh R.J."/>
            <person name="Herman E.K."/>
            <person name="Klute M.J."/>
            <person name="Nakayama T."/>
            <person name="Obornik M."/>
            <person name="Reyes-Prieto A."/>
            <person name="Armbrust E.V."/>
            <person name="Aves S.J."/>
            <person name="Beiko R.G."/>
            <person name="Coutinho P."/>
            <person name="Dacks J.B."/>
            <person name="Durnford D.G."/>
            <person name="Fast N.M."/>
            <person name="Green B.R."/>
            <person name="Grisdale C."/>
            <person name="Hempe F."/>
            <person name="Henrissat B."/>
            <person name="Hoppner M.P."/>
            <person name="Ishida K.-I."/>
            <person name="Kim E."/>
            <person name="Koreny L."/>
            <person name="Kroth P.G."/>
            <person name="Liu Y."/>
            <person name="Malik S.-B."/>
            <person name="Maier U.G."/>
            <person name="McRose D."/>
            <person name="Mock T."/>
            <person name="Neilson J.A."/>
            <person name="Onodera N.T."/>
            <person name="Poole A.M."/>
            <person name="Pritham E.J."/>
            <person name="Richards T.A."/>
            <person name="Rocap G."/>
            <person name="Roy S.W."/>
            <person name="Sarai C."/>
            <person name="Schaack S."/>
            <person name="Shirato S."/>
            <person name="Slamovits C.H."/>
            <person name="Spencer D.F."/>
            <person name="Suzuki S."/>
            <person name="Worden A.Z."/>
            <person name="Zauner S."/>
            <person name="Barry K."/>
            <person name="Bell C."/>
            <person name="Bharti A.K."/>
            <person name="Crow J.A."/>
            <person name="Grimwood J."/>
            <person name="Kramer R."/>
            <person name="Lindquist E."/>
            <person name="Lucas S."/>
            <person name="Salamov A."/>
            <person name="McFadden G.I."/>
            <person name="Lane C.E."/>
            <person name="Keeling P.J."/>
            <person name="Gray M.W."/>
            <person name="Grigoriev I.V."/>
            <person name="Archibald J.M."/>
        </authorList>
    </citation>
    <scope>NUCLEOTIDE SEQUENCE</scope>
    <source>
        <strain evidence="9">CCMP2712</strain>
    </source>
</reference>
<protein>
    <recommendedName>
        <fullName evidence="6">ATP-grasp domain-containing protein</fullName>
    </recommendedName>
</protein>
<evidence type="ECO:0000259" key="6">
    <source>
        <dbReference type="PROSITE" id="PS50975"/>
    </source>
</evidence>
<dbReference type="PANTHER" id="PTHR12241">
    <property type="entry name" value="TUBULIN POLYGLUTAMYLASE"/>
    <property type="match status" value="1"/>
</dbReference>
<feature type="domain" description="ATP-grasp" evidence="6">
    <location>
        <begin position="181"/>
        <end position="427"/>
    </location>
</feature>
<dbReference type="EMBL" id="JH993058">
    <property type="protein sequence ID" value="EKX37479.1"/>
    <property type="molecule type" value="Genomic_DNA"/>
</dbReference>
<accession>L1INK8</accession>
<evidence type="ECO:0000256" key="4">
    <source>
        <dbReference type="PROSITE-ProRule" id="PRU00409"/>
    </source>
</evidence>
<name>L1INK8_GUITC</name>
<dbReference type="EnsemblProtists" id="EKX37479">
    <property type="protein sequence ID" value="EKX37479"/>
    <property type="gene ID" value="GUITHDRAFT_144918"/>
</dbReference>
<keyword evidence="2 4" id="KW-0547">Nucleotide-binding</keyword>
<keyword evidence="3 4" id="KW-0067">ATP-binding</keyword>
<dbReference type="GO" id="GO:0036064">
    <property type="term" value="C:ciliary basal body"/>
    <property type="evidence" value="ECO:0007669"/>
    <property type="project" value="TreeGrafter"/>
</dbReference>
<dbReference type="PROSITE" id="PS51221">
    <property type="entry name" value="TTL"/>
    <property type="match status" value="1"/>
</dbReference>
<feature type="region of interest" description="Disordered" evidence="5">
    <location>
        <begin position="1"/>
        <end position="64"/>
    </location>
</feature>
<evidence type="ECO:0000256" key="5">
    <source>
        <dbReference type="SAM" id="MobiDB-lite"/>
    </source>
</evidence>
<keyword evidence="9" id="KW-1185">Reference proteome</keyword>
<reference evidence="7 9" key="1">
    <citation type="journal article" date="2012" name="Nature">
        <title>Algal genomes reveal evolutionary mosaicism and the fate of nucleomorphs.</title>
        <authorList>
            <consortium name="DOE Joint Genome Institute"/>
            <person name="Curtis B.A."/>
            <person name="Tanifuji G."/>
            <person name="Burki F."/>
            <person name="Gruber A."/>
            <person name="Irimia M."/>
            <person name="Maruyama S."/>
            <person name="Arias M.C."/>
            <person name="Ball S.G."/>
            <person name="Gile G.H."/>
            <person name="Hirakawa Y."/>
            <person name="Hopkins J.F."/>
            <person name="Kuo A."/>
            <person name="Rensing S.A."/>
            <person name="Schmutz J."/>
            <person name="Symeonidi A."/>
            <person name="Elias M."/>
            <person name="Eveleigh R.J."/>
            <person name="Herman E.K."/>
            <person name="Klute M.J."/>
            <person name="Nakayama T."/>
            <person name="Obornik M."/>
            <person name="Reyes-Prieto A."/>
            <person name="Armbrust E.V."/>
            <person name="Aves S.J."/>
            <person name="Beiko R.G."/>
            <person name="Coutinho P."/>
            <person name="Dacks J.B."/>
            <person name="Durnford D.G."/>
            <person name="Fast N.M."/>
            <person name="Green B.R."/>
            <person name="Grisdale C.J."/>
            <person name="Hempel F."/>
            <person name="Henrissat B."/>
            <person name="Hoppner M.P."/>
            <person name="Ishida K."/>
            <person name="Kim E."/>
            <person name="Koreny L."/>
            <person name="Kroth P.G."/>
            <person name="Liu Y."/>
            <person name="Malik S.B."/>
            <person name="Maier U.G."/>
            <person name="McRose D."/>
            <person name="Mock T."/>
            <person name="Neilson J.A."/>
            <person name="Onodera N.T."/>
            <person name="Poole A.M."/>
            <person name="Pritham E.J."/>
            <person name="Richards T.A."/>
            <person name="Rocap G."/>
            <person name="Roy S.W."/>
            <person name="Sarai C."/>
            <person name="Schaack S."/>
            <person name="Shirato S."/>
            <person name="Slamovits C.H."/>
            <person name="Spencer D.F."/>
            <person name="Suzuki S."/>
            <person name="Worden A.Z."/>
            <person name="Zauner S."/>
            <person name="Barry K."/>
            <person name="Bell C."/>
            <person name="Bharti A.K."/>
            <person name="Crow J.A."/>
            <person name="Grimwood J."/>
            <person name="Kramer R."/>
            <person name="Lindquist E."/>
            <person name="Lucas S."/>
            <person name="Salamov A."/>
            <person name="McFadden G.I."/>
            <person name="Lane C.E."/>
            <person name="Keeling P.J."/>
            <person name="Gray M.W."/>
            <person name="Grigoriev I.V."/>
            <person name="Archibald J.M."/>
        </authorList>
    </citation>
    <scope>NUCLEOTIDE SEQUENCE</scope>
    <source>
        <strain evidence="7 9">CCMP2712</strain>
    </source>
</reference>
<dbReference type="InterPro" id="IPR011761">
    <property type="entry name" value="ATP-grasp"/>
</dbReference>
<evidence type="ECO:0000256" key="1">
    <source>
        <dbReference type="ARBA" id="ARBA00022598"/>
    </source>
</evidence>
<feature type="compositionally biased region" description="Basic and acidic residues" evidence="5">
    <location>
        <begin position="39"/>
        <end position="62"/>
    </location>
</feature>
<evidence type="ECO:0000256" key="3">
    <source>
        <dbReference type="ARBA" id="ARBA00022840"/>
    </source>
</evidence>
<feature type="compositionally biased region" description="Basic and acidic residues" evidence="5">
    <location>
        <begin position="1"/>
        <end position="14"/>
    </location>
</feature>
<dbReference type="GO" id="GO:0070740">
    <property type="term" value="F:tubulin-glutamic acid ligase activity"/>
    <property type="evidence" value="ECO:0007669"/>
    <property type="project" value="TreeGrafter"/>
</dbReference>
<dbReference type="RefSeq" id="XP_005824459.1">
    <property type="nucleotide sequence ID" value="XM_005824402.1"/>
</dbReference>
<dbReference type="SUPFAM" id="SSF56059">
    <property type="entry name" value="Glutathione synthetase ATP-binding domain-like"/>
    <property type="match status" value="1"/>
</dbReference>
<dbReference type="GO" id="GO:0000226">
    <property type="term" value="P:microtubule cytoskeleton organization"/>
    <property type="evidence" value="ECO:0007669"/>
    <property type="project" value="TreeGrafter"/>
</dbReference>
<evidence type="ECO:0000313" key="8">
    <source>
        <dbReference type="EnsemblProtists" id="EKX37479"/>
    </source>
</evidence>
<dbReference type="HOGENOM" id="CLU_389079_0_0_1"/>
<evidence type="ECO:0000256" key="2">
    <source>
        <dbReference type="ARBA" id="ARBA00022741"/>
    </source>
</evidence>
<sequence>MSRLFDKLVGDHRPSSGSQESLNALIPNTADISPASQAQEKKEQEKEEQVADGSGVKEKEQNPSEAALTADLVGLHVSERCPPVTAPTVDLVATETKDSMHPSSWSKILMSTTEYLDFVKVDESAVRVKDRKCSCFVFRDFSISQSDVVKLEPRTRVNRFSEMNSIAGNKCSLFRQLNRLRRIFPSSFDFFPPSWNFPAERKLFQTVVEQRKFYILKPGQGSQGKGIKIARGDSVMGTYESMGASRSPKATNDRGRRAHPQVCVQEVIEPQLIEQCKFDLRLYVMVSLPLSSLAPDLVSKVESVDPPRAFLFRSAMLRRCMEEYQPPHADVKNSKFSVLTNTSINKKYQPEWASRSASSSCKMPLHTMFETLRAKNRRRVRGFDILVDSRNKPFLLEINSHPSMAVESSVDSCIKRPVLGAMLGLLCRKEPETLAAMLPEMKAGGCLSLYSKDGMEKSKQICDDVSWARRLVDPVAIQESSRALGLLKNVLRVFESIKLLDSKNKIISSWHPCTAGNNYSAAESESPSRIGPYGVWVFFSALLKLGMDEEDILEVFQMARPKKRPVKTKRDPPPSQLSSPNGRDKQQQKEETAGQQTAFGVSLQELQEMTCSGCWGISFDRFIDGMLDIAASIQESSYGDAEDKLKDDAQEEGLIAEIMEGLVLAISVIINEGTLPDHVQHFFTDLSSVRHSELRNPADFSLSMEEAISP</sequence>
<dbReference type="GeneID" id="17294298"/>
<evidence type="ECO:0000313" key="9">
    <source>
        <dbReference type="Proteomes" id="UP000011087"/>
    </source>
</evidence>
<dbReference type="KEGG" id="gtt:GUITHDRAFT_144918"/>
<dbReference type="PaxDb" id="55529-EKX37479"/>
<organism evidence="7">
    <name type="scientific">Guillardia theta (strain CCMP2712)</name>
    <name type="common">Cryptophyte</name>
    <dbReference type="NCBI Taxonomy" id="905079"/>
    <lineage>
        <taxon>Eukaryota</taxon>
        <taxon>Cryptophyceae</taxon>
        <taxon>Pyrenomonadales</taxon>
        <taxon>Geminigeraceae</taxon>
        <taxon>Guillardia</taxon>
    </lineage>
</organism>